<keyword evidence="4" id="KW-1185">Reference proteome</keyword>
<dbReference type="Gene3D" id="3.20.20.150">
    <property type="entry name" value="Divalent-metal-dependent TIM barrel enzymes"/>
    <property type="match status" value="1"/>
</dbReference>
<reference evidence="3 4" key="1">
    <citation type="submission" date="2019-04" db="EMBL/GenBank/DDBJ databases">
        <authorList>
            <person name="Li J."/>
        </authorList>
    </citation>
    <scope>NUCLEOTIDE SEQUENCE [LARGE SCALE GENOMIC DNA]</scope>
    <source>
        <strain evidence="3 4">CCTCC AB2016182</strain>
    </source>
</reference>
<dbReference type="InterPro" id="IPR036237">
    <property type="entry name" value="Xyl_isomerase-like_sf"/>
</dbReference>
<dbReference type="RefSeq" id="WP_136856677.1">
    <property type="nucleotide sequence ID" value="NZ_SUNH01000013.1"/>
</dbReference>
<keyword evidence="3" id="KW-0670">Pyruvate</keyword>
<dbReference type="OrthoDB" id="9786584at2"/>
<evidence type="ECO:0000313" key="3">
    <source>
        <dbReference type="EMBL" id="TJZ84208.1"/>
    </source>
</evidence>
<dbReference type="PANTHER" id="PTHR43489">
    <property type="entry name" value="ISOMERASE"/>
    <property type="match status" value="1"/>
</dbReference>
<accession>A0A4V5MUC4</accession>
<name>A0A4V5MUC4_9RHOB</name>
<dbReference type="Proteomes" id="UP000306223">
    <property type="component" value="Unassembled WGS sequence"/>
</dbReference>
<proteinExistence type="predicted"/>
<dbReference type="EMBL" id="SUNH01000013">
    <property type="protein sequence ID" value="TJZ84208.1"/>
    <property type="molecule type" value="Genomic_DNA"/>
</dbReference>
<sequence length="297" mass="32145">MTDLSDRMPVAVTRRGLFHGAGGLAAVAGLGLGTATAQPAQGLQGNINHSVARWTFGDMALEDLCVLARQVGLGAIDLCGPDDWPVLAEHGLASSMCNGAEISLEDGWADPANHPTLIDSYTRHIALLAQAGHTNLICFSGNRRGMSDAEGLDHCAEGLSQILPIAADAGVVLQMELLNSRVNHPDYLCDRSAWGVALCERLNSPNFKLLYDIYHMQIMEGDVIRTITDHHQWFGHYHTAGNPGRNEPDDSQELNYPAICRAIRDTGYQGWIAQEFVPLDPQTGPQSLRDAVLICDV</sequence>
<dbReference type="PANTHER" id="PTHR43489:SF3">
    <property type="entry name" value="XYLOSE ISOMERASE DOMAIN PROTEIN TIM BARREL"/>
    <property type="match status" value="1"/>
</dbReference>
<dbReference type="SUPFAM" id="SSF51658">
    <property type="entry name" value="Xylose isomerase-like"/>
    <property type="match status" value="1"/>
</dbReference>
<dbReference type="InterPro" id="IPR013022">
    <property type="entry name" value="Xyl_isomerase-like_TIM-brl"/>
</dbReference>
<dbReference type="Pfam" id="PF01261">
    <property type="entry name" value="AP_endonuc_2"/>
    <property type="match status" value="1"/>
</dbReference>
<comment type="caution">
    <text evidence="3">The sequence shown here is derived from an EMBL/GenBank/DDBJ whole genome shotgun (WGS) entry which is preliminary data.</text>
</comment>
<dbReference type="GO" id="GO:0016853">
    <property type="term" value="F:isomerase activity"/>
    <property type="evidence" value="ECO:0007669"/>
    <property type="project" value="UniProtKB-KW"/>
</dbReference>
<evidence type="ECO:0000313" key="4">
    <source>
        <dbReference type="Proteomes" id="UP000306223"/>
    </source>
</evidence>
<evidence type="ECO:0000259" key="2">
    <source>
        <dbReference type="Pfam" id="PF01261"/>
    </source>
</evidence>
<protein>
    <submittedName>
        <fullName evidence="3">Hydroxypyruvate isomerase</fullName>
    </submittedName>
</protein>
<gene>
    <name evidence="3" type="ORF">FA740_10245</name>
</gene>
<dbReference type="PROSITE" id="PS51318">
    <property type="entry name" value="TAT"/>
    <property type="match status" value="1"/>
</dbReference>
<dbReference type="AlphaFoldDB" id="A0A4V5MUC4"/>
<dbReference type="InterPro" id="IPR050417">
    <property type="entry name" value="Sugar_Epim/Isomerase"/>
</dbReference>
<evidence type="ECO:0000256" key="1">
    <source>
        <dbReference type="ARBA" id="ARBA00023235"/>
    </source>
</evidence>
<organism evidence="3 4">
    <name type="scientific">Paracoccus hibiscisoli</name>
    <dbReference type="NCBI Taxonomy" id="2023261"/>
    <lineage>
        <taxon>Bacteria</taxon>
        <taxon>Pseudomonadati</taxon>
        <taxon>Pseudomonadota</taxon>
        <taxon>Alphaproteobacteria</taxon>
        <taxon>Rhodobacterales</taxon>
        <taxon>Paracoccaceae</taxon>
        <taxon>Paracoccus</taxon>
    </lineage>
</organism>
<keyword evidence="1 3" id="KW-0413">Isomerase</keyword>
<feature type="domain" description="Xylose isomerase-like TIM barrel" evidence="2">
    <location>
        <begin position="111"/>
        <end position="276"/>
    </location>
</feature>
<dbReference type="InterPro" id="IPR006311">
    <property type="entry name" value="TAT_signal"/>
</dbReference>